<dbReference type="GO" id="GO:0005576">
    <property type="term" value="C:extracellular region"/>
    <property type="evidence" value="ECO:0007669"/>
    <property type="project" value="UniProtKB-SubCell"/>
</dbReference>
<keyword evidence="13" id="KW-0964">Secreted</keyword>
<organism evidence="17 18">
    <name type="scientific">Leptidea sinapis</name>
    <dbReference type="NCBI Taxonomy" id="189913"/>
    <lineage>
        <taxon>Eukaryota</taxon>
        <taxon>Metazoa</taxon>
        <taxon>Ecdysozoa</taxon>
        <taxon>Arthropoda</taxon>
        <taxon>Hexapoda</taxon>
        <taxon>Insecta</taxon>
        <taxon>Pterygota</taxon>
        <taxon>Neoptera</taxon>
        <taxon>Endopterygota</taxon>
        <taxon>Lepidoptera</taxon>
        <taxon>Glossata</taxon>
        <taxon>Ditrysia</taxon>
        <taxon>Papilionoidea</taxon>
        <taxon>Pieridae</taxon>
        <taxon>Dismorphiinae</taxon>
        <taxon>Leptidea</taxon>
    </lineage>
</organism>
<evidence type="ECO:0000256" key="5">
    <source>
        <dbReference type="ARBA" id="ARBA00022820"/>
    </source>
</evidence>
<dbReference type="SMART" id="SM00020">
    <property type="entry name" value="Tryp_SPc"/>
    <property type="match status" value="1"/>
</dbReference>
<evidence type="ECO:0000256" key="3">
    <source>
        <dbReference type="ARBA" id="ARBA00022729"/>
    </source>
</evidence>
<dbReference type="GO" id="GO:0042381">
    <property type="term" value="P:hemolymph coagulation"/>
    <property type="evidence" value="ECO:0007669"/>
    <property type="project" value="UniProtKB-KW"/>
</dbReference>
<dbReference type="GO" id="GO:0006508">
    <property type="term" value="P:proteolysis"/>
    <property type="evidence" value="ECO:0007669"/>
    <property type="project" value="UniProtKB-KW"/>
</dbReference>
<dbReference type="AlphaFoldDB" id="A0A5E4QYA6"/>
<dbReference type="Pfam" id="PF00089">
    <property type="entry name" value="Trypsin"/>
    <property type="match status" value="1"/>
</dbReference>
<keyword evidence="6 12" id="KW-0720">Serine protease</keyword>
<evidence type="ECO:0000313" key="17">
    <source>
        <dbReference type="EMBL" id="VVD02658.1"/>
    </source>
</evidence>
<keyword evidence="18" id="KW-1185">Reference proteome</keyword>
<evidence type="ECO:0000256" key="8">
    <source>
        <dbReference type="ARBA" id="ARBA00023157"/>
    </source>
</evidence>
<evidence type="ECO:0000256" key="12">
    <source>
        <dbReference type="RuleBase" id="RU363034"/>
    </source>
</evidence>
<feature type="compositionally biased region" description="Polar residues" evidence="14">
    <location>
        <begin position="80"/>
        <end position="103"/>
    </location>
</feature>
<dbReference type="Gene3D" id="3.30.1640.30">
    <property type="match status" value="1"/>
</dbReference>
<dbReference type="InterPro" id="IPR033116">
    <property type="entry name" value="TRYPSIN_SER"/>
</dbReference>
<dbReference type="InterPro" id="IPR051487">
    <property type="entry name" value="Ser/Thr_Proteases_Immune/Dev"/>
</dbReference>
<proteinExistence type="inferred from homology"/>
<dbReference type="PANTHER" id="PTHR24256">
    <property type="entry name" value="TRYPTASE-RELATED"/>
    <property type="match status" value="1"/>
</dbReference>
<protein>
    <recommendedName>
        <fullName evidence="13">CLIP domain-containing serine protease</fullName>
        <ecNumber evidence="12">3.4.21.-</ecNumber>
    </recommendedName>
</protein>
<keyword evidence="1" id="KW-0768">Sushi</keyword>
<dbReference type="EC" id="3.4.21.-" evidence="12"/>
<comment type="catalytic activity">
    <reaction evidence="11">
        <text>Selective cleavage of 103-Arg-|-Ser-104 and 124-Ile-|-Ile-125 bonds in Limulus clotting factor B to form activated factor B. Cleavage of -Pro-Arg-|-Xaa- bonds in synthetic substrates.</text>
        <dbReference type="EC" id="3.4.21.84"/>
    </reaction>
</comment>
<evidence type="ECO:0000259" key="15">
    <source>
        <dbReference type="PROSITE" id="PS50240"/>
    </source>
</evidence>
<accession>A0A5E4QYA6</accession>
<evidence type="ECO:0000256" key="10">
    <source>
        <dbReference type="ARBA" id="ARBA00024195"/>
    </source>
</evidence>
<dbReference type="InterPro" id="IPR001314">
    <property type="entry name" value="Peptidase_S1A"/>
</dbReference>
<evidence type="ECO:0000256" key="7">
    <source>
        <dbReference type="ARBA" id="ARBA00023145"/>
    </source>
</evidence>
<keyword evidence="8" id="KW-1015">Disulfide bond</keyword>
<evidence type="ECO:0000256" key="2">
    <source>
        <dbReference type="ARBA" id="ARBA00022670"/>
    </source>
</evidence>
<keyword evidence="9" id="KW-0325">Glycoprotein</keyword>
<evidence type="ECO:0000256" key="1">
    <source>
        <dbReference type="ARBA" id="ARBA00022659"/>
    </source>
</evidence>
<dbReference type="PROSITE" id="PS00135">
    <property type="entry name" value="TRYPSIN_SER"/>
    <property type="match status" value="1"/>
</dbReference>
<evidence type="ECO:0000256" key="14">
    <source>
        <dbReference type="SAM" id="MobiDB-lite"/>
    </source>
</evidence>
<evidence type="ECO:0000256" key="4">
    <source>
        <dbReference type="ARBA" id="ARBA00022801"/>
    </source>
</evidence>
<keyword evidence="3 13" id="KW-0732">Signal</keyword>
<comment type="similarity">
    <text evidence="10 13">Belongs to the peptidase S1 family. CLIP subfamily.</text>
</comment>
<keyword evidence="7" id="KW-0865">Zymogen</keyword>
<dbReference type="PROSITE" id="PS50240">
    <property type="entry name" value="TRYPSIN_DOM"/>
    <property type="match status" value="1"/>
</dbReference>
<reference evidence="17 18" key="1">
    <citation type="submission" date="2017-07" db="EMBL/GenBank/DDBJ databases">
        <authorList>
            <person name="Talla V."/>
            <person name="Backstrom N."/>
        </authorList>
    </citation>
    <scope>NUCLEOTIDE SEQUENCE [LARGE SCALE GENOMIC DNA]</scope>
</reference>
<name>A0A5E4QYA6_9NEOP</name>
<feature type="domain" description="Clip" evidence="16">
    <location>
        <begin position="21"/>
        <end position="74"/>
    </location>
</feature>
<dbReference type="PROSITE" id="PS51888">
    <property type="entry name" value="CLIP"/>
    <property type="match status" value="1"/>
</dbReference>
<dbReference type="PRINTS" id="PR00722">
    <property type="entry name" value="CHYMOTRYPSIN"/>
</dbReference>
<keyword evidence="5" id="KW-0353">Hemolymph clotting</keyword>
<dbReference type="InterPro" id="IPR018114">
    <property type="entry name" value="TRYPSIN_HIS"/>
</dbReference>
<dbReference type="GO" id="GO:0004252">
    <property type="term" value="F:serine-type endopeptidase activity"/>
    <property type="evidence" value="ECO:0007669"/>
    <property type="project" value="UniProtKB-UniRule"/>
</dbReference>
<dbReference type="FunFam" id="2.40.10.10:FF:000120">
    <property type="entry name" value="Putative serine protease"/>
    <property type="match status" value="1"/>
</dbReference>
<dbReference type="InterPro" id="IPR022700">
    <property type="entry name" value="CLIP"/>
</dbReference>
<dbReference type="InterPro" id="IPR001254">
    <property type="entry name" value="Trypsin_dom"/>
</dbReference>
<keyword evidence="2 12" id="KW-0645">Protease</keyword>
<dbReference type="InterPro" id="IPR043504">
    <property type="entry name" value="Peptidase_S1_PA_chymotrypsin"/>
</dbReference>
<keyword evidence="4 12" id="KW-0378">Hydrolase</keyword>
<dbReference type="CDD" id="cd00190">
    <property type="entry name" value="Tryp_SPc"/>
    <property type="match status" value="1"/>
</dbReference>
<dbReference type="Proteomes" id="UP000324832">
    <property type="component" value="Unassembled WGS sequence"/>
</dbReference>
<sequence length="380" mass="41210">MKLFLSIFGFSLLWSKTFSASCRTPLGIISECVSLYDCPQLVGLLKQSPISADAVHFLRQSGCGFEGNTPKVCCGPLPSASPQSTVRPRPNNNPDLSGNTESSVGEDSEPSPRGECGLDNNEDRIFGGEATDIDEFPWMALLGYRTKMNSITYQCGGVLINHRYILTAAHCTVGEIEKVVGKLVSARLGEYDTRTEIDCLGQDCADAAVEVPVQAAYPHSGFSDKNVNRKDDIALVRLAKRVRYTSFIKPICLAERRLRLTTGSSVYVAGWGKTLEGKNSPRKLKLSLPIFDKSECVAKYSTLKAELTEGQICAGGEFAKDACRGDSGGPLMKKASSDDWECVAVVSFGFGCGSDGWPGVYTSVAAYNDWIRQTMRSSNL</sequence>
<dbReference type="Gene3D" id="2.40.10.10">
    <property type="entry name" value="Trypsin-like serine proteases"/>
    <property type="match status" value="2"/>
</dbReference>
<dbReference type="FunFam" id="3.30.1640.30:FF:000001">
    <property type="entry name" value="Serine protease 7"/>
    <property type="match status" value="1"/>
</dbReference>
<comment type="domain">
    <text evidence="13">The clip domain consists of 35-55 residues which are 'knitted' together usually by 3 conserved disulfide bonds forming a clip-like compact structure.</text>
</comment>
<gene>
    <name evidence="17" type="ORF">LSINAPIS_LOCUS12825</name>
</gene>
<evidence type="ECO:0000256" key="13">
    <source>
        <dbReference type="RuleBase" id="RU366078"/>
    </source>
</evidence>
<feature type="domain" description="Peptidase S1" evidence="15">
    <location>
        <begin position="125"/>
        <end position="376"/>
    </location>
</feature>
<evidence type="ECO:0000256" key="6">
    <source>
        <dbReference type="ARBA" id="ARBA00022825"/>
    </source>
</evidence>
<evidence type="ECO:0000256" key="9">
    <source>
        <dbReference type="ARBA" id="ARBA00023180"/>
    </source>
</evidence>
<dbReference type="InterPro" id="IPR038565">
    <property type="entry name" value="CLIP_sf"/>
</dbReference>
<dbReference type="PROSITE" id="PS00134">
    <property type="entry name" value="TRYPSIN_HIS"/>
    <property type="match status" value="1"/>
</dbReference>
<evidence type="ECO:0000313" key="18">
    <source>
        <dbReference type="Proteomes" id="UP000324832"/>
    </source>
</evidence>
<evidence type="ECO:0000259" key="16">
    <source>
        <dbReference type="PROSITE" id="PS51888"/>
    </source>
</evidence>
<dbReference type="EMBL" id="FZQP02006221">
    <property type="protein sequence ID" value="VVD02658.1"/>
    <property type="molecule type" value="Genomic_DNA"/>
</dbReference>
<dbReference type="InterPro" id="IPR009003">
    <property type="entry name" value="Peptidase_S1_PA"/>
</dbReference>
<dbReference type="SMART" id="SM00680">
    <property type="entry name" value="CLIP"/>
    <property type="match status" value="1"/>
</dbReference>
<comment type="subcellular location">
    <subcellularLocation>
        <location evidence="13">Secreted</location>
    </subcellularLocation>
</comment>
<evidence type="ECO:0000256" key="11">
    <source>
        <dbReference type="ARBA" id="ARBA00052079"/>
    </source>
</evidence>
<feature type="chain" id="PRO_5023975568" description="CLIP domain-containing serine protease" evidence="13">
    <location>
        <begin position="20"/>
        <end position="380"/>
    </location>
</feature>
<feature type="region of interest" description="Disordered" evidence="14">
    <location>
        <begin position="80"/>
        <end position="121"/>
    </location>
</feature>
<dbReference type="Pfam" id="PF12032">
    <property type="entry name" value="CLIP"/>
    <property type="match status" value="1"/>
</dbReference>
<feature type="signal peptide" evidence="13">
    <location>
        <begin position="1"/>
        <end position="19"/>
    </location>
</feature>
<dbReference type="SUPFAM" id="SSF50494">
    <property type="entry name" value="Trypsin-like serine proteases"/>
    <property type="match status" value="1"/>
</dbReference>